<comment type="caution">
    <text evidence="1">The sequence shown here is derived from an EMBL/GenBank/DDBJ whole genome shotgun (WGS) entry which is preliminary data.</text>
</comment>
<evidence type="ECO:0000313" key="2">
    <source>
        <dbReference type="Proteomes" id="UP000824533"/>
    </source>
</evidence>
<sequence length="1006" mass="113958">MELDFRLERDHGSPWGFRLIGGKGVDLPLTIIEVLPKSPAEKAGLQNGDAIAKIGGKSTDNLSLEEALLLVDEAQDCLCMGILRGLYDPVIDDQDPVFEEPADFDRRSEPTEADIREIERKSSLLKSAIDETIKSIEDYKEEVEMESKKEIKIEKSSKTESITFSSKSTEEVSNGIEEKLDKTGRPDEKKSEPISEEVDSSAEKTNQIESSDVEIITNGLDKAESLQDTKANEESLKEEKIDLPNGDIIENSLKEVEKHVDDIKKIVQNTDNIANLTETNKIQADTKSFEIEKNESIEIKETDIKEAIVNENKEIKIESDNTNTAEDVAEIVDKNSEEVSKEEIKTQEVSSENLKTEDVTQKSEEVSKEIEQVAKENKDETSEVDLEVKEVLKDAEVKLDPLLVIKPVEFHPENIRSSVSPRNVPVLEPPPEKEPYKTETGEIIGTIQGIVDGLEDAVVDEEVAKELGKPGLPDEKIAELISGEAEMLREAHVMGLSRVISSHMHREDDSSVDFKKIKPLVESLKDSEVLKALNEELMRTREEEKKKEERRWTKFLQKPARPVPKAKGGYPGYLYREVIDEEPYKVKIVKQPKPKVAPDYKPEDFDTGPLPWEEREQIEATAPPPNLVPEEPILVPEEAPEFLEAVDPLPESEVPDLEDTGIPLPPPPPKIEVPLLPEEEVKVEETQPEVTPENVIEESSEETMDNNLVENLVRSIHNMVDPNASLEQQLAQMRAQLKALAELPCVIQQTLELVTRQLFQLSHQQNYQLNAQAQVQSEHVEQNYEVTQSNEEINQSSEVKQDAGMNGEATNEELRSYPAVEEVVEPQELKPELSQEEIDMMKREEEEMIEEQRRTEKQKKEILQAKLEQESRQLKQRPTPRVGKPKPVFGPLNPDRPVVLPGGRRWRGPQDAYNEELIKETLTAQAELIQGKALGVNFMKYEKPPVSLEHLKNSEVYKLIHDMDETPLKRVELLTPVIAEADYRERCRSRTPNIIKPHNIPQQLMP</sequence>
<name>A0ACC1DL65_9NEOP</name>
<dbReference type="EMBL" id="CM034387">
    <property type="protein sequence ID" value="KAJ0184372.1"/>
    <property type="molecule type" value="Genomic_DNA"/>
</dbReference>
<dbReference type="Proteomes" id="UP000824533">
    <property type="component" value="Linkage Group LG01"/>
</dbReference>
<reference evidence="1 2" key="1">
    <citation type="journal article" date="2021" name="Front. Genet.">
        <title>Chromosome-Level Genome Assembly Reveals Significant Gene Expansion in the Toll and IMD Signaling Pathways of Dendrolimus kikuchii.</title>
        <authorList>
            <person name="Zhou J."/>
            <person name="Wu P."/>
            <person name="Xiong Z."/>
            <person name="Liu N."/>
            <person name="Zhao N."/>
            <person name="Ji M."/>
            <person name="Qiu Y."/>
            <person name="Yang B."/>
        </authorList>
    </citation>
    <scope>NUCLEOTIDE SEQUENCE [LARGE SCALE GENOMIC DNA]</scope>
    <source>
        <strain evidence="1">Ann1</strain>
    </source>
</reference>
<organism evidence="1 2">
    <name type="scientific">Dendrolimus kikuchii</name>
    <dbReference type="NCBI Taxonomy" id="765133"/>
    <lineage>
        <taxon>Eukaryota</taxon>
        <taxon>Metazoa</taxon>
        <taxon>Ecdysozoa</taxon>
        <taxon>Arthropoda</taxon>
        <taxon>Hexapoda</taxon>
        <taxon>Insecta</taxon>
        <taxon>Pterygota</taxon>
        <taxon>Neoptera</taxon>
        <taxon>Endopterygota</taxon>
        <taxon>Lepidoptera</taxon>
        <taxon>Glossata</taxon>
        <taxon>Ditrysia</taxon>
        <taxon>Bombycoidea</taxon>
        <taxon>Lasiocampidae</taxon>
        <taxon>Dendrolimus</taxon>
    </lineage>
</organism>
<proteinExistence type="predicted"/>
<keyword evidence="2" id="KW-1185">Reference proteome</keyword>
<accession>A0ACC1DL65</accession>
<gene>
    <name evidence="1" type="ORF">K1T71_000795</name>
</gene>
<protein>
    <submittedName>
        <fullName evidence="1">Uncharacterized protein</fullName>
    </submittedName>
</protein>
<evidence type="ECO:0000313" key="1">
    <source>
        <dbReference type="EMBL" id="KAJ0184372.1"/>
    </source>
</evidence>